<evidence type="ECO:0000313" key="2">
    <source>
        <dbReference type="Proteomes" id="UP001229421"/>
    </source>
</evidence>
<dbReference type="EMBL" id="JAUHHV010000006">
    <property type="protein sequence ID" value="KAK1421615.1"/>
    <property type="molecule type" value="Genomic_DNA"/>
</dbReference>
<reference evidence="1" key="1">
    <citation type="journal article" date="2023" name="bioRxiv">
        <title>Improved chromosome-level genome assembly for marigold (Tagetes erecta).</title>
        <authorList>
            <person name="Jiang F."/>
            <person name="Yuan L."/>
            <person name="Wang S."/>
            <person name="Wang H."/>
            <person name="Xu D."/>
            <person name="Wang A."/>
            <person name="Fan W."/>
        </authorList>
    </citation>
    <scope>NUCLEOTIDE SEQUENCE</scope>
    <source>
        <strain evidence="1">WSJ</strain>
        <tissue evidence="1">Leaf</tissue>
    </source>
</reference>
<name>A0AAD8KL61_TARER</name>
<accession>A0AAD8KL61</accession>
<evidence type="ECO:0000313" key="1">
    <source>
        <dbReference type="EMBL" id="KAK1421615.1"/>
    </source>
</evidence>
<dbReference type="Proteomes" id="UP001229421">
    <property type="component" value="Unassembled WGS sequence"/>
</dbReference>
<gene>
    <name evidence="1" type="ORF">QVD17_24090</name>
</gene>
<comment type="caution">
    <text evidence="1">The sequence shown here is derived from an EMBL/GenBank/DDBJ whole genome shotgun (WGS) entry which is preliminary data.</text>
</comment>
<proteinExistence type="predicted"/>
<organism evidence="1 2">
    <name type="scientific">Tagetes erecta</name>
    <name type="common">African marigold</name>
    <dbReference type="NCBI Taxonomy" id="13708"/>
    <lineage>
        <taxon>Eukaryota</taxon>
        <taxon>Viridiplantae</taxon>
        <taxon>Streptophyta</taxon>
        <taxon>Embryophyta</taxon>
        <taxon>Tracheophyta</taxon>
        <taxon>Spermatophyta</taxon>
        <taxon>Magnoliopsida</taxon>
        <taxon>eudicotyledons</taxon>
        <taxon>Gunneridae</taxon>
        <taxon>Pentapetalae</taxon>
        <taxon>asterids</taxon>
        <taxon>campanulids</taxon>
        <taxon>Asterales</taxon>
        <taxon>Asteraceae</taxon>
        <taxon>Asteroideae</taxon>
        <taxon>Heliantheae alliance</taxon>
        <taxon>Tageteae</taxon>
        <taxon>Tagetes</taxon>
    </lineage>
</organism>
<sequence length="78" mass="9329">MDSSKLAYKPDLTRSLALPFAFLFSSTYVYSKHLKTIVIYYMNWQFACMVADKKCFFNARFNHFFYNCQVIGLYFSFK</sequence>
<dbReference type="AlphaFoldDB" id="A0AAD8KL61"/>
<protein>
    <submittedName>
        <fullName evidence="1">Uncharacterized protein</fullName>
    </submittedName>
</protein>
<keyword evidence="2" id="KW-1185">Reference proteome</keyword>